<sequence>MENRARLILKVTATVVQEIGGERTGVPDFASFAPPSLQQDIYRQQWL</sequence>
<dbReference type="EMBL" id="CP026927">
    <property type="protein sequence ID" value="AVH45299.1"/>
    <property type="molecule type" value="Genomic_DNA"/>
</dbReference>
<accession>A0A2L2LLV0</accession>
<evidence type="ECO:0000313" key="2">
    <source>
        <dbReference type="Proteomes" id="UP000237717"/>
    </source>
</evidence>
<geneLocation type="plasmid" evidence="2">
    <name>pat1d1609a</name>
</geneLocation>
<dbReference type="Proteomes" id="UP000237717">
    <property type="component" value="Plasmid pAt1D1609a"/>
</dbReference>
<proteinExistence type="predicted"/>
<reference evidence="1 2" key="1">
    <citation type="submission" date="2018-02" db="EMBL/GenBank/DDBJ databases">
        <title>Complete genome sequence of Agrobacterium tumefaciens 1D1609.</title>
        <authorList>
            <person name="Cho S.-T."/>
            <person name="Haryono M."/>
            <person name="Chang H.-H."/>
            <person name="Santos M.N."/>
            <person name="Lai E.-M."/>
            <person name="Kuo C.-H."/>
        </authorList>
    </citation>
    <scope>NUCLEOTIDE SEQUENCE [LARGE SCALE GENOMIC DNA]</scope>
    <source>
        <strain evidence="1 2">1D1609</strain>
        <plasmid evidence="2">Plasmid pat1d1609a</plasmid>
    </source>
</reference>
<dbReference type="AlphaFoldDB" id="A0A2L2LLV0"/>
<organism evidence="1 2">
    <name type="scientific">Agrobacterium tumefaciens</name>
    <dbReference type="NCBI Taxonomy" id="358"/>
    <lineage>
        <taxon>Bacteria</taxon>
        <taxon>Pseudomonadati</taxon>
        <taxon>Pseudomonadota</taxon>
        <taxon>Alphaproteobacteria</taxon>
        <taxon>Hyphomicrobiales</taxon>
        <taxon>Rhizobiaceae</taxon>
        <taxon>Rhizobium/Agrobacterium group</taxon>
        <taxon>Agrobacterium</taxon>
        <taxon>Agrobacterium tumefaciens complex</taxon>
    </lineage>
</organism>
<name>A0A2L2LLV0_AGRTU</name>
<gene>
    <name evidence="1" type="ORF">At1D1609_52660</name>
</gene>
<protein>
    <submittedName>
        <fullName evidence="1">Uncharacterized protein</fullName>
    </submittedName>
</protein>
<evidence type="ECO:0000313" key="1">
    <source>
        <dbReference type="EMBL" id="AVH45299.1"/>
    </source>
</evidence>
<keyword evidence="1" id="KW-0614">Plasmid</keyword>